<dbReference type="InterPro" id="IPR018062">
    <property type="entry name" value="HTH_AraC-typ_CS"/>
</dbReference>
<dbReference type="KEGG" id="vta:B0090"/>
<feature type="domain" description="HTH araC/xylS-type" evidence="4">
    <location>
        <begin position="167"/>
        <end position="264"/>
    </location>
</feature>
<evidence type="ECO:0000313" key="6">
    <source>
        <dbReference type="Proteomes" id="UP000235828"/>
    </source>
</evidence>
<dbReference type="AlphaFoldDB" id="A0A2N8ZII2"/>
<evidence type="ECO:0000256" key="2">
    <source>
        <dbReference type="ARBA" id="ARBA00023125"/>
    </source>
</evidence>
<dbReference type="InterPro" id="IPR018060">
    <property type="entry name" value="HTH_AraC"/>
</dbReference>
<evidence type="ECO:0000313" key="5">
    <source>
        <dbReference type="EMBL" id="SON51701.1"/>
    </source>
</evidence>
<dbReference type="GO" id="GO:0043565">
    <property type="term" value="F:sequence-specific DNA binding"/>
    <property type="evidence" value="ECO:0007669"/>
    <property type="project" value="InterPro"/>
</dbReference>
<dbReference type="PROSITE" id="PS00041">
    <property type="entry name" value="HTH_ARAC_FAMILY_1"/>
    <property type="match status" value="1"/>
</dbReference>
<dbReference type="PROSITE" id="PS01124">
    <property type="entry name" value="HTH_ARAC_FAMILY_2"/>
    <property type="match status" value="1"/>
</dbReference>
<keyword evidence="6" id="KW-1185">Reference proteome</keyword>
<gene>
    <name evidence="5" type="ORF">VTAP4600_B0090</name>
</gene>
<proteinExistence type="predicted"/>
<keyword evidence="3" id="KW-0804">Transcription</keyword>
<dbReference type="Proteomes" id="UP000235828">
    <property type="component" value="Chromosome B"/>
</dbReference>
<dbReference type="EMBL" id="LT960612">
    <property type="protein sequence ID" value="SON51701.1"/>
    <property type="molecule type" value="Genomic_DNA"/>
</dbReference>
<accession>A0A2N8ZII2</accession>
<dbReference type="InterPro" id="IPR020449">
    <property type="entry name" value="Tscrpt_reg_AraC-type_HTH"/>
</dbReference>
<dbReference type="PANTHER" id="PTHR43280:SF2">
    <property type="entry name" value="HTH-TYPE TRANSCRIPTIONAL REGULATOR EXSA"/>
    <property type="match status" value="1"/>
</dbReference>
<evidence type="ECO:0000259" key="4">
    <source>
        <dbReference type="PROSITE" id="PS01124"/>
    </source>
</evidence>
<evidence type="ECO:0000256" key="1">
    <source>
        <dbReference type="ARBA" id="ARBA00023015"/>
    </source>
</evidence>
<sequence>MPNVTLQRFSHFYQRNRDKYHSTSPVVFYVQKGSASFQFPDGVIGQLNEGEFTLLDISMLTEVETTSSEEEFQAIGIHLDTSLLQGVKAGNQEYVFGESENGFAKLDYTNSVAHSVLDLLISALDNGEAPNQETMTFLAKSLVSEMLCTYPGLRRLIHNSFELKVSQRVIQYIEQNIRNEISLEGVSRTLGMSPATLKRRLSAESLSFSNLLKEKRINYAANQLRASHESICDIAFQSGFKSAAHFSTAFKSVQGITPKEFRSRINWNREELRHLAV</sequence>
<dbReference type="InterPro" id="IPR009057">
    <property type="entry name" value="Homeodomain-like_sf"/>
</dbReference>
<dbReference type="OrthoDB" id="5622169at2"/>
<dbReference type="SUPFAM" id="SSF46689">
    <property type="entry name" value="Homeodomain-like"/>
    <property type="match status" value="1"/>
</dbReference>
<dbReference type="GO" id="GO:0003700">
    <property type="term" value="F:DNA-binding transcription factor activity"/>
    <property type="evidence" value="ECO:0007669"/>
    <property type="project" value="InterPro"/>
</dbReference>
<keyword evidence="1" id="KW-0805">Transcription regulation</keyword>
<protein>
    <submittedName>
        <fullName evidence="5">Putative AraC-type DNA-binding domain-containing protein</fullName>
    </submittedName>
</protein>
<dbReference type="Gene3D" id="1.10.10.60">
    <property type="entry name" value="Homeodomain-like"/>
    <property type="match status" value="1"/>
</dbReference>
<dbReference type="PRINTS" id="PR00032">
    <property type="entry name" value="HTHARAC"/>
</dbReference>
<dbReference type="PANTHER" id="PTHR43280">
    <property type="entry name" value="ARAC-FAMILY TRANSCRIPTIONAL REGULATOR"/>
    <property type="match status" value="1"/>
</dbReference>
<dbReference type="SMART" id="SM00342">
    <property type="entry name" value="HTH_ARAC"/>
    <property type="match status" value="1"/>
</dbReference>
<evidence type="ECO:0000256" key="3">
    <source>
        <dbReference type="ARBA" id="ARBA00023163"/>
    </source>
</evidence>
<dbReference type="Pfam" id="PF12833">
    <property type="entry name" value="HTH_18"/>
    <property type="match status" value="1"/>
</dbReference>
<dbReference type="RefSeq" id="WP_102524102.1">
    <property type="nucleotide sequence ID" value="NZ_LT960612.1"/>
</dbReference>
<organism evidence="5 6">
    <name type="scientific">Vibrio tapetis subsp. tapetis</name>
    <dbReference type="NCBI Taxonomy" id="1671868"/>
    <lineage>
        <taxon>Bacteria</taxon>
        <taxon>Pseudomonadati</taxon>
        <taxon>Pseudomonadota</taxon>
        <taxon>Gammaproteobacteria</taxon>
        <taxon>Vibrionales</taxon>
        <taxon>Vibrionaceae</taxon>
        <taxon>Vibrio</taxon>
    </lineage>
</organism>
<name>A0A2N8ZII2_9VIBR</name>
<reference evidence="5 6" key="1">
    <citation type="submission" date="2017-10" db="EMBL/GenBank/DDBJ databases">
        <authorList>
            <person name="Banno H."/>
            <person name="Chua N.-H."/>
        </authorList>
    </citation>
    <scope>NUCLEOTIDE SEQUENCE [LARGE SCALE GENOMIC DNA]</scope>
    <source>
        <strain evidence="5">Vibrio tapetis CECT4600</strain>
    </source>
</reference>
<keyword evidence="2 5" id="KW-0238">DNA-binding</keyword>